<dbReference type="GO" id="GO:0008360">
    <property type="term" value="P:regulation of cell shape"/>
    <property type="evidence" value="ECO:0007669"/>
    <property type="project" value="UniProtKB-UniRule"/>
</dbReference>
<keyword evidence="3" id="KW-0808">Transferase</keyword>
<keyword evidence="4 7" id="KW-0133">Cell shape</keyword>
<protein>
    <submittedName>
        <fullName evidence="10">L,D-transpeptidase</fullName>
    </submittedName>
</protein>
<dbReference type="UniPathway" id="UPA00219"/>
<evidence type="ECO:0000256" key="5">
    <source>
        <dbReference type="ARBA" id="ARBA00022984"/>
    </source>
</evidence>
<organism evidence="10 11">
    <name type="scientific">Neorhizobium lilium</name>
    <dbReference type="NCBI Taxonomy" id="2503024"/>
    <lineage>
        <taxon>Bacteria</taxon>
        <taxon>Pseudomonadati</taxon>
        <taxon>Pseudomonadota</taxon>
        <taxon>Alphaproteobacteria</taxon>
        <taxon>Hyphomicrobiales</taxon>
        <taxon>Rhizobiaceae</taxon>
        <taxon>Rhizobium/Agrobacterium group</taxon>
        <taxon>Neorhizobium</taxon>
    </lineage>
</organism>
<dbReference type="CDD" id="cd16913">
    <property type="entry name" value="YkuD_like"/>
    <property type="match status" value="1"/>
</dbReference>
<proteinExistence type="inferred from homology"/>
<dbReference type="InterPro" id="IPR036365">
    <property type="entry name" value="PGBD-like_sf"/>
</dbReference>
<feature type="region of interest" description="Disordered" evidence="8">
    <location>
        <begin position="95"/>
        <end position="192"/>
    </location>
</feature>
<dbReference type="SUPFAM" id="SSF141523">
    <property type="entry name" value="L,D-transpeptidase catalytic domain-like"/>
    <property type="match status" value="1"/>
</dbReference>
<dbReference type="EMBL" id="SBIP01000002">
    <property type="protein sequence ID" value="RWX78514.1"/>
    <property type="molecule type" value="Genomic_DNA"/>
</dbReference>
<dbReference type="InterPro" id="IPR005490">
    <property type="entry name" value="LD_TPept_cat_dom"/>
</dbReference>
<dbReference type="Pfam" id="PF03734">
    <property type="entry name" value="YkuD"/>
    <property type="match status" value="1"/>
</dbReference>
<evidence type="ECO:0000313" key="10">
    <source>
        <dbReference type="EMBL" id="RWX78514.1"/>
    </source>
</evidence>
<dbReference type="GO" id="GO:0018104">
    <property type="term" value="P:peptidoglycan-protein cross-linking"/>
    <property type="evidence" value="ECO:0007669"/>
    <property type="project" value="TreeGrafter"/>
</dbReference>
<dbReference type="PROSITE" id="PS52029">
    <property type="entry name" value="LD_TPASE"/>
    <property type="match status" value="1"/>
</dbReference>
<dbReference type="GO" id="GO:0005576">
    <property type="term" value="C:extracellular region"/>
    <property type="evidence" value="ECO:0007669"/>
    <property type="project" value="TreeGrafter"/>
</dbReference>
<accession>A0A3S3VK62</accession>
<feature type="active site" description="Proton donor/acceptor" evidence="7">
    <location>
        <position position="445"/>
    </location>
</feature>
<dbReference type="Proteomes" id="UP000287687">
    <property type="component" value="Unassembled WGS sequence"/>
</dbReference>
<dbReference type="SUPFAM" id="SSF47090">
    <property type="entry name" value="PGBD-like"/>
    <property type="match status" value="1"/>
</dbReference>
<reference evidence="10 11" key="1">
    <citation type="submission" date="2019-01" db="EMBL/GenBank/DDBJ databases">
        <title>The draft genome of Rhizobium sp. 24NR.</title>
        <authorList>
            <person name="Liu L."/>
            <person name="Liang L."/>
            <person name="Shi S."/>
            <person name="Xu L."/>
            <person name="Wang X."/>
            <person name="Li L."/>
            <person name="Zhang X."/>
        </authorList>
    </citation>
    <scope>NUCLEOTIDE SEQUENCE [LARGE SCALE GENOMIC DNA]</scope>
    <source>
        <strain evidence="10 11">24NR</strain>
    </source>
</reference>
<feature type="active site" description="Nucleophile" evidence="7">
    <location>
        <position position="461"/>
    </location>
</feature>
<dbReference type="GO" id="GO:0071555">
    <property type="term" value="P:cell wall organization"/>
    <property type="evidence" value="ECO:0007669"/>
    <property type="project" value="UniProtKB-UniRule"/>
</dbReference>
<evidence type="ECO:0000256" key="8">
    <source>
        <dbReference type="SAM" id="MobiDB-lite"/>
    </source>
</evidence>
<dbReference type="PANTHER" id="PTHR30582:SF30">
    <property type="entry name" value="BLR4375 PROTEIN"/>
    <property type="match status" value="1"/>
</dbReference>
<dbReference type="GO" id="GO:0016740">
    <property type="term" value="F:transferase activity"/>
    <property type="evidence" value="ECO:0007669"/>
    <property type="project" value="UniProtKB-KW"/>
</dbReference>
<keyword evidence="5 7" id="KW-0573">Peptidoglycan synthesis</keyword>
<comment type="caution">
    <text evidence="10">The sequence shown here is derived from an EMBL/GenBank/DDBJ whole genome shotgun (WGS) entry which is preliminary data.</text>
</comment>
<dbReference type="InterPro" id="IPR038063">
    <property type="entry name" value="Transpep_catalytic_dom"/>
</dbReference>
<name>A0A3S3VK62_9HYPH</name>
<feature type="compositionally biased region" description="Basic and acidic residues" evidence="8">
    <location>
        <begin position="137"/>
        <end position="146"/>
    </location>
</feature>
<evidence type="ECO:0000313" key="11">
    <source>
        <dbReference type="Proteomes" id="UP000287687"/>
    </source>
</evidence>
<comment type="pathway">
    <text evidence="1 7">Cell wall biogenesis; peptidoglycan biosynthesis.</text>
</comment>
<dbReference type="OrthoDB" id="9787225at2"/>
<evidence type="ECO:0000256" key="1">
    <source>
        <dbReference type="ARBA" id="ARBA00004752"/>
    </source>
</evidence>
<evidence type="ECO:0000256" key="6">
    <source>
        <dbReference type="ARBA" id="ARBA00023316"/>
    </source>
</evidence>
<dbReference type="InterPro" id="IPR050979">
    <property type="entry name" value="LD-transpeptidase"/>
</dbReference>
<sequence length="486" mass="52466">MLLRPKRNSIRGDIVKRLFSTSLTLLVITVLQGVPAAEAQTRYNRTQSDVLLVAPDGAILDYTPDRREVIVSRDSTGRRVYLDHYGNIVATEMRQNANRRDSPDEYPAASGGYRTYGNGGAQGGYGQDSADNQGGYRDYRQYRDGEPGAVTGGIPGQGSISRMPLEDPSLPGVEPAYPQEASIDPDQQPAGEPLQQQKPIIAVTKKPQAEITALQVFLDREGISPGVIDGHLGDNVNKAVAAWQEMTGETLDPNNSEDIMQRLTYSGGLPIVDYTITPADAAGPYVASIPEDYAHKAQLPAMSYTSVTEKLAEQFHMDEGYLKALNPNADFSLPGTTIKVVNPGPMKVGQVTRIIADKAKKQVLAYGADGRLISAYPATIGSSDTPSPTGTHTVERIAFDPGYTYNPKINFKQGDNDQILQIPPGPNGPVGSIWIALSKPTYGIHGTPEPSKIGKTNSHGCVRLTNWDATELAKMVKPGTVVEFME</sequence>
<evidence type="ECO:0000256" key="3">
    <source>
        <dbReference type="ARBA" id="ARBA00022679"/>
    </source>
</evidence>
<gene>
    <name evidence="10" type="ORF">EPK99_07835</name>
</gene>
<dbReference type="Gene3D" id="2.40.440.10">
    <property type="entry name" value="L,D-transpeptidase catalytic domain-like"/>
    <property type="match status" value="1"/>
</dbReference>
<evidence type="ECO:0000256" key="4">
    <source>
        <dbReference type="ARBA" id="ARBA00022960"/>
    </source>
</evidence>
<feature type="compositionally biased region" description="Gly residues" evidence="8">
    <location>
        <begin position="117"/>
        <end position="126"/>
    </location>
</feature>
<evidence type="ECO:0000256" key="2">
    <source>
        <dbReference type="ARBA" id="ARBA00005992"/>
    </source>
</evidence>
<keyword evidence="6 7" id="KW-0961">Cell wall biogenesis/degradation</keyword>
<evidence type="ECO:0000259" key="9">
    <source>
        <dbReference type="PROSITE" id="PS52029"/>
    </source>
</evidence>
<comment type="similarity">
    <text evidence="2">Belongs to the YkuD family.</text>
</comment>
<dbReference type="GO" id="GO:0071972">
    <property type="term" value="F:peptidoglycan L,D-transpeptidase activity"/>
    <property type="evidence" value="ECO:0007669"/>
    <property type="project" value="TreeGrafter"/>
</dbReference>
<evidence type="ECO:0000256" key="7">
    <source>
        <dbReference type="PROSITE-ProRule" id="PRU01373"/>
    </source>
</evidence>
<dbReference type="AlphaFoldDB" id="A0A3S3VK62"/>
<feature type="domain" description="L,D-TPase catalytic" evidence="9">
    <location>
        <begin position="352"/>
        <end position="485"/>
    </location>
</feature>
<dbReference type="PANTHER" id="PTHR30582">
    <property type="entry name" value="L,D-TRANSPEPTIDASE"/>
    <property type="match status" value="1"/>
</dbReference>
<keyword evidence="11" id="KW-1185">Reference proteome</keyword>